<dbReference type="EMBL" id="WJQU01000002">
    <property type="protein sequence ID" value="KAJ6642642.1"/>
    <property type="molecule type" value="Genomic_DNA"/>
</dbReference>
<accession>A0A9Q0S253</accession>
<feature type="compositionally biased region" description="Polar residues" evidence="1">
    <location>
        <begin position="16"/>
        <end position="42"/>
    </location>
</feature>
<dbReference type="AlphaFoldDB" id="A0A9Q0S253"/>
<sequence length="114" mass="12371">MDAIAQMFANIASSAQKAASDFAKSSQSKMAQNNNPKNHGNRQIQKNKNIAKKQEAPSQTAFEGNAQPFGQVFVQTPVQTLDQTVGQPFEEALRGSIGNVENKNAGIYTEIMLD</sequence>
<gene>
    <name evidence="2" type="ORF">Bhyg_07595</name>
</gene>
<feature type="region of interest" description="Disordered" evidence="1">
    <location>
        <begin position="16"/>
        <end position="68"/>
    </location>
</feature>
<reference evidence="2" key="1">
    <citation type="submission" date="2022-07" db="EMBL/GenBank/DDBJ databases">
        <authorList>
            <person name="Trinca V."/>
            <person name="Uliana J.V.C."/>
            <person name="Torres T.T."/>
            <person name="Ward R.J."/>
            <person name="Monesi N."/>
        </authorList>
    </citation>
    <scope>NUCLEOTIDE SEQUENCE</scope>
    <source>
        <strain evidence="2">HSMRA1968</strain>
        <tissue evidence="2">Whole embryos</tissue>
    </source>
</reference>
<name>A0A9Q0S253_9DIPT</name>
<evidence type="ECO:0000313" key="2">
    <source>
        <dbReference type="EMBL" id="KAJ6642642.1"/>
    </source>
</evidence>
<comment type="caution">
    <text evidence="2">The sequence shown here is derived from an EMBL/GenBank/DDBJ whole genome shotgun (WGS) entry which is preliminary data.</text>
</comment>
<keyword evidence="3" id="KW-1185">Reference proteome</keyword>
<organism evidence="2 3">
    <name type="scientific">Pseudolycoriella hygida</name>
    <dbReference type="NCBI Taxonomy" id="35572"/>
    <lineage>
        <taxon>Eukaryota</taxon>
        <taxon>Metazoa</taxon>
        <taxon>Ecdysozoa</taxon>
        <taxon>Arthropoda</taxon>
        <taxon>Hexapoda</taxon>
        <taxon>Insecta</taxon>
        <taxon>Pterygota</taxon>
        <taxon>Neoptera</taxon>
        <taxon>Endopterygota</taxon>
        <taxon>Diptera</taxon>
        <taxon>Nematocera</taxon>
        <taxon>Sciaroidea</taxon>
        <taxon>Sciaridae</taxon>
        <taxon>Pseudolycoriella</taxon>
    </lineage>
</organism>
<dbReference type="Proteomes" id="UP001151699">
    <property type="component" value="Chromosome B"/>
</dbReference>
<evidence type="ECO:0000256" key="1">
    <source>
        <dbReference type="SAM" id="MobiDB-lite"/>
    </source>
</evidence>
<evidence type="ECO:0000313" key="3">
    <source>
        <dbReference type="Proteomes" id="UP001151699"/>
    </source>
</evidence>
<proteinExistence type="predicted"/>
<protein>
    <submittedName>
        <fullName evidence="2">Uncharacterized protein</fullName>
    </submittedName>
</protein>